<evidence type="ECO:0000313" key="1">
    <source>
        <dbReference type="EMBL" id="MEJ8305966.1"/>
    </source>
</evidence>
<organism evidence="1 2">
    <name type="scientific">Saccharibacillus sacchari</name>
    <dbReference type="NCBI Taxonomy" id="456493"/>
    <lineage>
        <taxon>Bacteria</taxon>
        <taxon>Bacillati</taxon>
        <taxon>Bacillota</taxon>
        <taxon>Bacilli</taxon>
        <taxon>Bacillales</taxon>
        <taxon>Paenibacillaceae</taxon>
        <taxon>Saccharibacillus</taxon>
    </lineage>
</organism>
<sequence>MNNFERNLHALKNKFPHVWNTLKEVSGTTPNNPNAYVEPIEPDLPWLEAVRQSVEDTECIFVYGFGQGLGIVDLIEQYNGRLLMVYEPDIDQFYRAIAAYDLSALFNHPNFYYLAVGKEQLNSLFYIASLHMHRELAFVALRHYLEAEMDVLREVREKFQRYNHTYESNQNTHELFQEDWVRNSMYQMAGMLNTPSIESLKDIYTGMTAVVIASGPSLQKDMDWIERLKPHAFVVSAGSSIQALVKNGIQPHLAVTLDGGVINNKVFEAPETLKAPLLYASTSYYGITDRKLEGKIHAVMSNDHITQYYMGLDSESVAMTPTPTVVGTAIQAAIWMGANRIVLMGQDLSFPGDKFYTEGVSHAEATENEQRVESAEIEIPNVNGGINKTNVNFMFMKDALEKLFNSFPDIEFINTTRNGASLTGTEWEPIENVYHKLSDQQLDIELFSGALEQSLNEKNPDRIAFAKTKLRTTLSDFVEVENEVKALLKLINPLREISRTKPAKCQNAIVEIEKRWTKIVDREWFTQTYENVTPRQLAAFDQKQPLIALEQNIIKKADLLYDALGTLLKDIKSKFPFLREIFGEAIARIERSESEEVTV</sequence>
<dbReference type="Proteomes" id="UP001380953">
    <property type="component" value="Unassembled WGS sequence"/>
</dbReference>
<comment type="caution">
    <text evidence="1">The sequence shown here is derived from an EMBL/GenBank/DDBJ whole genome shotgun (WGS) entry which is preliminary data.</text>
</comment>
<accession>A0ACC6PGC0</accession>
<dbReference type="EMBL" id="JBBKAR010000047">
    <property type="protein sequence ID" value="MEJ8305966.1"/>
    <property type="molecule type" value="Genomic_DNA"/>
</dbReference>
<evidence type="ECO:0000313" key="2">
    <source>
        <dbReference type="Proteomes" id="UP001380953"/>
    </source>
</evidence>
<reference evidence="1" key="1">
    <citation type="submission" date="2024-03" db="EMBL/GenBank/DDBJ databases">
        <title>Whole genome sequecning of epiphytes from Marcgravia umbellata leaves.</title>
        <authorList>
            <person name="Kumar G."/>
            <person name="Savka M.A."/>
        </authorList>
    </citation>
    <scope>NUCLEOTIDE SEQUENCE</scope>
    <source>
        <strain evidence="1">RIT_BL5</strain>
    </source>
</reference>
<gene>
    <name evidence="1" type="ORF">WKI47_18810</name>
</gene>
<name>A0ACC6PGC0_9BACL</name>
<proteinExistence type="predicted"/>
<protein>
    <submittedName>
        <fullName evidence="1">6-hydroxymethylpterin diphosphokinase MptE-like protein</fullName>
    </submittedName>
</protein>
<keyword evidence="2" id="KW-1185">Reference proteome</keyword>